<dbReference type="Proteomes" id="UP000290172">
    <property type="component" value="Unassembled WGS sequence"/>
</dbReference>
<organism evidence="2 3">
    <name type="scientific">Halarcobacter ebronensis</name>
    <dbReference type="NCBI Taxonomy" id="1462615"/>
    <lineage>
        <taxon>Bacteria</taxon>
        <taxon>Pseudomonadati</taxon>
        <taxon>Campylobacterota</taxon>
        <taxon>Epsilonproteobacteria</taxon>
        <taxon>Campylobacterales</taxon>
        <taxon>Arcobacteraceae</taxon>
        <taxon>Halarcobacter</taxon>
    </lineage>
</organism>
<evidence type="ECO:0000313" key="3">
    <source>
        <dbReference type="Proteomes" id="UP000290172"/>
    </source>
</evidence>
<proteinExistence type="predicted"/>
<evidence type="ECO:0000256" key="1">
    <source>
        <dbReference type="SAM" id="Phobius"/>
    </source>
</evidence>
<dbReference type="RefSeq" id="WP_128980068.1">
    <property type="nucleotide sequence ID" value="NZ_PDKJ01000004.1"/>
</dbReference>
<feature type="transmembrane region" description="Helical" evidence="1">
    <location>
        <begin position="26"/>
        <end position="45"/>
    </location>
</feature>
<comment type="caution">
    <text evidence="2">The sequence shown here is derived from an EMBL/GenBank/DDBJ whole genome shotgun (WGS) entry which is preliminary data.</text>
</comment>
<feature type="transmembrane region" description="Helical" evidence="1">
    <location>
        <begin position="131"/>
        <end position="150"/>
    </location>
</feature>
<gene>
    <name evidence="2" type="ORF">CRV08_05905</name>
</gene>
<feature type="transmembrane region" description="Helical" evidence="1">
    <location>
        <begin position="65"/>
        <end position="84"/>
    </location>
</feature>
<sequence>MNKEKLKKVKDNFDKITSQNSTNWKLVLFWIFLFEVVAAIVEFIFVDKYVEYSVDIPHTLTTEILVGLAVTAFVWYCIFNIVFFDSAKNRFRLLIITLVGLYFVVTNDFSLQFLLNNLNPLHFFELDFGGVLILELLLKFVILYLIYQLIISAKNNRVIK</sequence>
<dbReference type="AlphaFoldDB" id="A0A4Q0YGY6"/>
<name>A0A4Q0YGY6_9BACT</name>
<feature type="transmembrane region" description="Helical" evidence="1">
    <location>
        <begin position="91"/>
        <end position="111"/>
    </location>
</feature>
<reference evidence="2 3" key="1">
    <citation type="submission" date="2017-10" db="EMBL/GenBank/DDBJ databases">
        <title>Genomics of the genus Arcobacter.</title>
        <authorList>
            <person name="Perez-Cataluna A."/>
            <person name="Figueras M.J."/>
        </authorList>
    </citation>
    <scope>NUCLEOTIDE SEQUENCE [LARGE SCALE GENOMIC DNA]</scope>
    <source>
        <strain evidence="2 3">CECT 8993</strain>
    </source>
</reference>
<dbReference type="EMBL" id="PDKJ01000004">
    <property type="protein sequence ID" value="RXJ68964.1"/>
    <property type="molecule type" value="Genomic_DNA"/>
</dbReference>
<protein>
    <submittedName>
        <fullName evidence="2">Uncharacterized protein</fullName>
    </submittedName>
</protein>
<accession>A0A4Q0YGY6</accession>
<keyword evidence="1" id="KW-1133">Transmembrane helix</keyword>
<keyword evidence="1" id="KW-0472">Membrane</keyword>
<evidence type="ECO:0000313" key="2">
    <source>
        <dbReference type="EMBL" id="RXJ68964.1"/>
    </source>
</evidence>
<keyword evidence="1" id="KW-0812">Transmembrane</keyword>